<dbReference type="Proteomes" id="UP000272067">
    <property type="component" value="Segment"/>
</dbReference>
<dbReference type="KEGG" id="vg:41902958"/>
<dbReference type="EMBL" id="LT841149">
    <property type="protein sequence ID" value="SMG83458.1"/>
    <property type="molecule type" value="Genomic_DNA"/>
</dbReference>
<organism evidence="1 2">
    <name type="scientific">Bottlenose dolphin adenovirus 1</name>
    <dbReference type="NCBI Taxonomy" id="1714377"/>
    <lineage>
        <taxon>Viruses</taxon>
        <taxon>Varidnaviria</taxon>
        <taxon>Bamfordvirae</taxon>
        <taxon>Preplasmiviricota</taxon>
        <taxon>Polisuviricotina</taxon>
        <taxon>Pharingeaviricetes</taxon>
        <taxon>Rowavirales</taxon>
        <taxon>Adenoviridae</taxon>
        <taxon>Mastadenovirus</taxon>
        <taxon>Mastadenovirus delphini</taxon>
        <taxon>Dolphin mastadenovirus B</taxon>
    </lineage>
</organism>
<evidence type="ECO:0000313" key="2">
    <source>
        <dbReference type="Proteomes" id="UP000272067"/>
    </source>
</evidence>
<dbReference type="RefSeq" id="YP_009704140.1">
    <property type="nucleotide sequence ID" value="NC_044960.1"/>
</dbReference>
<accession>A0A1X7MPT6</accession>
<keyword evidence="2" id="KW-1185">Reference proteome</keyword>
<dbReference type="GeneID" id="41902958"/>
<evidence type="ECO:0000313" key="1">
    <source>
        <dbReference type="EMBL" id="SMG83458.1"/>
    </source>
</evidence>
<name>A0A1X7MPT6_9ADEN</name>
<proteinExistence type="predicted"/>
<reference evidence="2" key="1">
    <citation type="submission" date="2017-04" db="EMBL/GenBank/DDBJ databases">
        <authorList>
            <person name="Hayer J."/>
            <person name="Malmberg M."/>
            <person name="Hayer J."/>
        </authorList>
    </citation>
    <scope>NUCLEOTIDE SEQUENCE [LARGE SCALE GENOMIC DNA]</scope>
</reference>
<sequence length="55" mass="6769">MRVFYNGEECKFDYSFRMFRKWAFVLQLKYVSFENGEWIEINGKMSRDGFLNALR</sequence>
<protein>
    <submittedName>
        <fullName evidence="1">U exon</fullName>
    </submittedName>
</protein>